<organism evidence="2 3">
    <name type="scientific">Leptospira mayottensis 200901122</name>
    <dbReference type="NCBI Taxonomy" id="1193010"/>
    <lineage>
        <taxon>Bacteria</taxon>
        <taxon>Pseudomonadati</taxon>
        <taxon>Spirochaetota</taxon>
        <taxon>Spirochaetia</taxon>
        <taxon>Leptospirales</taxon>
        <taxon>Leptospiraceae</taxon>
        <taxon>Leptospira</taxon>
    </lineage>
</organism>
<evidence type="ECO:0000313" key="3">
    <source>
        <dbReference type="Proteomes" id="UP000001343"/>
    </source>
</evidence>
<dbReference type="AlphaFoldDB" id="A0AA87MLX0"/>
<dbReference type="GO" id="GO:0016706">
    <property type="term" value="F:2-oxoglutarate-dependent dioxygenase activity"/>
    <property type="evidence" value="ECO:0007669"/>
    <property type="project" value="UniProtKB-ARBA"/>
</dbReference>
<evidence type="ECO:0000313" key="2">
    <source>
        <dbReference type="EMBL" id="EKR99471.1"/>
    </source>
</evidence>
<dbReference type="EMBL" id="AKWM02000051">
    <property type="protein sequence ID" value="EKR99471.1"/>
    <property type="molecule type" value="Genomic_DNA"/>
</dbReference>
<name>A0AA87MLX0_9LEPT</name>
<evidence type="ECO:0000256" key="1">
    <source>
        <dbReference type="ARBA" id="ARBA00001954"/>
    </source>
</evidence>
<sequence length="261" mass="29449">MNQVNIDFFEKNGYQIFESVIDLEILNKVRKELETDTISSIKNAQKEIGFCTNDFVADFENYKQKNNGKISSLSKSTLDTVSGHISLATRLSPILQLIPSLKSVKGIVSSLLKSDRIFMHMPPTARFVLPSNDNAAVPPHQDIVYNKHLSNFVTIWIPLVDIDDECGGVVVYEGSNSIEEEKIKSERENIWLEGLNVSKYSSRHCKMKAGGLLALNKWIVHASMANKSKRIRYSIDHRFFGSKDSSSKHYLDLQNGKLISP</sequence>
<dbReference type="PANTHER" id="PTHR20883">
    <property type="entry name" value="PHYTANOYL-COA DIOXYGENASE DOMAIN CONTAINING 1"/>
    <property type="match status" value="1"/>
</dbReference>
<keyword evidence="2" id="KW-0223">Dioxygenase</keyword>
<dbReference type="RefSeq" id="WP_002763719.1">
    <property type="nucleotide sequence ID" value="NZ_AKWM02000051.1"/>
</dbReference>
<dbReference type="PANTHER" id="PTHR20883:SF48">
    <property type="entry name" value="ECTOINE DIOXYGENASE"/>
    <property type="match status" value="1"/>
</dbReference>
<dbReference type="Gene3D" id="2.60.120.620">
    <property type="entry name" value="q2cbj1_9rhob like domain"/>
    <property type="match status" value="1"/>
</dbReference>
<dbReference type="Pfam" id="PF05721">
    <property type="entry name" value="PhyH"/>
    <property type="match status" value="1"/>
</dbReference>
<proteinExistence type="predicted"/>
<dbReference type="Proteomes" id="UP000001343">
    <property type="component" value="Unassembled WGS sequence"/>
</dbReference>
<gene>
    <name evidence="2" type="ORF">LEP1GSC125_0127</name>
</gene>
<comment type="caution">
    <text evidence="2">The sequence shown here is derived from an EMBL/GenBank/DDBJ whole genome shotgun (WGS) entry which is preliminary data.</text>
</comment>
<comment type="cofactor">
    <cofactor evidence="1">
        <name>Fe(2+)</name>
        <dbReference type="ChEBI" id="CHEBI:29033"/>
    </cofactor>
</comment>
<dbReference type="SUPFAM" id="SSF51197">
    <property type="entry name" value="Clavaminate synthase-like"/>
    <property type="match status" value="1"/>
</dbReference>
<keyword evidence="2" id="KW-0560">Oxidoreductase</keyword>
<reference evidence="2 3" key="1">
    <citation type="journal article" date="2014" name="Int. J. Syst. Evol. Microbiol.">
        <title>Leptospira mayottensis sp. nov., a pathogenic species of the genus Leptospira isolated from humans.</title>
        <authorList>
            <person name="Bourhy P."/>
            <person name="Collet L."/>
            <person name="Brisse S."/>
            <person name="Picardeau M."/>
        </authorList>
    </citation>
    <scope>NUCLEOTIDE SEQUENCE [LARGE SCALE GENOMIC DNA]</scope>
    <source>
        <strain evidence="2 3">200901122</strain>
    </source>
</reference>
<dbReference type="GO" id="GO:0005506">
    <property type="term" value="F:iron ion binding"/>
    <property type="evidence" value="ECO:0007669"/>
    <property type="project" value="UniProtKB-ARBA"/>
</dbReference>
<protein>
    <submittedName>
        <fullName evidence="2">Phytanoyl-CoA dioxygenase PhyH</fullName>
    </submittedName>
</protein>
<accession>A0AA87MLX0</accession>
<dbReference type="InterPro" id="IPR008775">
    <property type="entry name" value="Phytyl_CoA_dOase-like"/>
</dbReference>